<dbReference type="EMBL" id="JANRMS010003773">
    <property type="protein sequence ID" value="KAJ3515239.1"/>
    <property type="molecule type" value="Genomic_DNA"/>
</dbReference>
<evidence type="ECO:0000313" key="1">
    <source>
        <dbReference type="EMBL" id="KAJ3515239.1"/>
    </source>
</evidence>
<keyword evidence="2" id="KW-1185">Reference proteome</keyword>
<sequence length="298" mass="33368">MADQPPVAQGPKRGRRITACAQCQKRKKKCDRRWPCNHCRKRNSAHECEYEGKMAPRPEEHVSEQVVQDPNPESTSASAALTSLGYISDPMFKTITTIARSDDVLEAVELSGPALEASRTVPPRPYADILVQNFFDHVNHHYCILYEPSFQASYESWWSRRRDASNLRSPSMIALTSLVLRVCSNSIQFLSIDTQSRIESDLGESVASLTKRYHAAANNLGDLIPPGVAGLVHAQQLFLGATWSKAEANFVDSWHMLAASVRQAQEIGIDTDSATSDMTGFERDSRRRLWCALDTWDK</sequence>
<name>A0ACC1REC4_9HYPO</name>
<proteinExistence type="predicted"/>
<reference evidence="1" key="1">
    <citation type="submission" date="2022-08" db="EMBL/GenBank/DDBJ databases">
        <title>Genome Sequence of Fusarium decemcellulare.</title>
        <authorList>
            <person name="Buettner E."/>
        </authorList>
    </citation>
    <scope>NUCLEOTIDE SEQUENCE</scope>
    <source>
        <strain evidence="1">Babe19</strain>
    </source>
</reference>
<dbReference type="Proteomes" id="UP001148629">
    <property type="component" value="Unassembled WGS sequence"/>
</dbReference>
<evidence type="ECO:0000313" key="2">
    <source>
        <dbReference type="Proteomes" id="UP001148629"/>
    </source>
</evidence>
<accession>A0ACC1REC4</accession>
<comment type="caution">
    <text evidence="1">The sequence shown here is derived from an EMBL/GenBank/DDBJ whole genome shotgun (WGS) entry which is preliminary data.</text>
</comment>
<protein>
    <submittedName>
        <fullName evidence="1">Uncharacterized protein</fullName>
    </submittedName>
</protein>
<organism evidence="1 2">
    <name type="scientific">Fusarium decemcellulare</name>
    <dbReference type="NCBI Taxonomy" id="57161"/>
    <lineage>
        <taxon>Eukaryota</taxon>
        <taxon>Fungi</taxon>
        <taxon>Dikarya</taxon>
        <taxon>Ascomycota</taxon>
        <taxon>Pezizomycotina</taxon>
        <taxon>Sordariomycetes</taxon>
        <taxon>Hypocreomycetidae</taxon>
        <taxon>Hypocreales</taxon>
        <taxon>Nectriaceae</taxon>
        <taxon>Fusarium</taxon>
        <taxon>Fusarium decemcellulare species complex</taxon>
    </lineage>
</organism>
<gene>
    <name evidence="1" type="ORF">NM208_g14986</name>
</gene>